<proteinExistence type="predicted"/>
<dbReference type="STRING" id="36847.CLNEO_18830"/>
<dbReference type="Proteomes" id="UP000070539">
    <property type="component" value="Unassembled WGS sequence"/>
</dbReference>
<comment type="caution">
    <text evidence="1">The sequence shown here is derived from an EMBL/GenBank/DDBJ whole genome shotgun (WGS) entry which is preliminary data.</text>
</comment>
<evidence type="ECO:0000313" key="2">
    <source>
        <dbReference type="Proteomes" id="UP000070539"/>
    </source>
</evidence>
<organism evidence="1 2">
    <name type="scientific">Anaerotignum neopropionicum</name>
    <dbReference type="NCBI Taxonomy" id="36847"/>
    <lineage>
        <taxon>Bacteria</taxon>
        <taxon>Bacillati</taxon>
        <taxon>Bacillota</taxon>
        <taxon>Clostridia</taxon>
        <taxon>Lachnospirales</taxon>
        <taxon>Anaerotignaceae</taxon>
        <taxon>Anaerotignum</taxon>
    </lineage>
</organism>
<accession>A0A136WEC9</accession>
<sequence length="40" mass="4573">MLKETPYSGEFKQTVIVTMREENLTFKETTNISSTNVCSD</sequence>
<name>A0A136WEC9_9FIRM</name>
<keyword evidence="2" id="KW-1185">Reference proteome</keyword>
<gene>
    <name evidence="1" type="ORF">CLNEO_18830</name>
</gene>
<evidence type="ECO:0008006" key="3">
    <source>
        <dbReference type="Google" id="ProtNLM"/>
    </source>
</evidence>
<dbReference type="EMBL" id="LRVM01000005">
    <property type="protein sequence ID" value="KXL52860.1"/>
    <property type="molecule type" value="Genomic_DNA"/>
</dbReference>
<evidence type="ECO:0000313" key="1">
    <source>
        <dbReference type="EMBL" id="KXL52860.1"/>
    </source>
</evidence>
<dbReference type="AlphaFoldDB" id="A0A136WEC9"/>
<protein>
    <recommendedName>
        <fullName evidence="3">Transposase</fullName>
    </recommendedName>
</protein>
<reference evidence="1 2" key="1">
    <citation type="submission" date="2016-01" db="EMBL/GenBank/DDBJ databases">
        <title>Genome sequence of Clostridium neopropionicum X4, DSM-3847.</title>
        <authorList>
            <person name="Poehlein A."/>
            <person name="Beck M.H."/>
            <person name="Bengelsdorf F.R."/>
            <person name="Daniel R."/>
            <person name="Duerre P."/>
        </authorList>
    </citation>
    <scope>NUCLEOTIDE SEQUENCE [LARGE SCALE GENOMIC DNA]</scope>
    <source>
        <strain evidence="1 2">DSM-3847</strain>
    </source>
</reference>
<dbReference type="RefSeq" id="WP_278276624.1">
    <property type="nucleotide sequence ID" value="NZ_LRVM01000005.1"/>
</dbReference>